<accession>A0AAX1NEN0</accession>
<gene>
    <name evidence="3" type="ORF">KMW28_27910</name>
</gene>
<evidence type="ECO:0000256" key="1">
    <source>
        <dbReference type="SAM" id="SignalP"/>
    </source>
</evidence>
<evidence type="ECO:0000313" key="4">
    <source>
        <dbReference type="Proteomes" id="UP000678679"/>
    </source>
</evidence>
<dbReference type="GO" id="GO:0005737">
    <property type="term" value="C:cytoplasm"/>
    <property type="evidence" value="ECO:0007669"/>
    <property type="project" value="TreeGrafter"/>
</dbReference>
<keyword evidence="4" id="KW-1185">Reference proteome</keyword>
<dbReference type="Pfam" id="PF01841">
    <property type="entry name" value="Transglut_core"/>
    <property type="match status" value="1"/>
</dbReference>
<feature type="domain" description="Transglutaminase-like" evidence="2">
    <location>
        <begin position="107"/>
        <end position="177"/>
    </location>
</feature>
<dbReference type="KEGG" id="fya:KMW28_27910"/>
<dbReference type="PANTHER" id="PTHR46333:SF2">
    <property type="entry name" value="CYTOKINESIS PROTEIN 3"/>
    <property type="match status" value="1"/>
</dbReference>
<dbReference type="Gene3D" id="3.10.620.30">
    <property type="match status" value="1"/>
</dbReference>
<sequence length="320" mass="36939">MAKFISIILFNLISLSLLAQDLKAVDEYVVQRFLKVKDIDVLATKINQKYTDPLSKSRAIYCFIANTIAYDVDAWKNPQRGYKFTYKTEAEKLEKLEKIRIEKAEKAIRSRKAVCDGYSTLFEILCEKTGVECYTVNGTSKAFVSDLPKKTVDKIPNDHAWNIITIKGEKYLVDATWGAGSVDFNQQFVKNYTDTYFMMPPKDFILNHYPSSEGDKLINVNKKTFYDYPLFYLDYFLSHVELVQPLNKEVKSKKAFQMVFTDVNNQNDLLFAYDDSKYALEVKFSKRGNKLIAEVPASTAKSKYFNVYFKNSSIVTFLVK</sequence>
<proteinExistence type="predicted"/>
<evidence type="ECO:0000313" key="3">
    <source>
        <dbReference type="EMBL" id="QWG04728.1"/>
    </source>
</evidence>
<dbReference type="InterPro" id="IPR038765">
    <property type="entry name" value="Papain-like_cys_pep_sf"/>
</dbReference>
<dbReference type="AlphaFoldDB" id="A0AAX1NEN0"/>
<name>A0AAX1NEN0_9BACT</name>
<dbReference type="InterPro" id="IPR052557">
    <property type="entry name" value="CAP/Cytokinesis_protein"/>
</dbReference>
<feature type="chain" id="PRO_5043779824" description="Transglutaminase-like domain-containing protein" evidence="1">
    <location>
        <begin position="20"/>
        <end position="320"/>
    </location>
</feature>
<dbReference type="Proteomes" id="UP000678679">
    <property type="component" value="Chromosome 2"/>
</dbReference>
<dbReference type="RefSeq" id="WP_169666642.1">
    <property type="nucleotide sequence ID" value="NZ_CP076133.1"/>
</dbReference>
<dbReference type="SUPFAM" id="SSF54001">
    <property type="entry name" value="Cysteine proteinases"/>
    <property type="match status" value="1"/>
</dbReference>
<dbReference type="PANTHER" id="PTHR46333">
    <property type="entry name" value="CYTOKINESIS PROTEIN 3"/>
    <property type="match status" value="1"/>
</dbReference>
<protein>
    <recommendedName>
        <fullName evidence="2">Transglutaminase-like domain-containing protein</fullName>
    </recommendedName>
</protein>
<dbReference type="EMBL" id="CP076133">
    <property type="protein sequence ID" value="QWG04728.1"/>
    <property type="molecule type" value="Genomic_DNA"/>
</dbReference>
<reference evidence="3 4" key="1">
    <citation type="submission" date="2021-05" db="EMBL/GenBank/DDBJ databases">
        <title>Comparative genomic studies on the polysaccharide-degrading batcterial strains of the Flammeovirga genus.</title>
        <authorList>
            <person name="Zewei F."/>
            <person name="Zheng Z."/>
            <person name="Yu L."/>
            <person name="Ruyue G."/>
            <person name="Yanhong M."/>
            <person name="Yuanyuan C."/>
            <person name="Jingyan G."/>
            <person name="Wenjun H."/>
        </authorList>
    </citation>
    <scope>NUCLEOTIDE SEQUENCE [LARGE SCALE GENOMIC DNA]</scope>
    <source>
        <strain evidence="3 4">NBRC:100898</strain>
    </source>
</reference>
<dbReference type="InterPro" id="IPR002931">
    <property type="entry name" value="Transglutaminase-like"/>
</dbReference>
<keyword evidence="1" id="KW-0732">Signal</keyword>
<evidence type="ECO:0000259" key="2">
    <source>
        <dbReference type="SMART" id="SM00460"/>
    </source>
</evidence>
<feature type="signal peptide" evidence="1">
    <location>
        <begin position="1"/>
        <end position="19"/>
    </location>
</feature>
<dbReference type="SMART" id="SM00460">
    <property type="entry name" value="TGc"/>
    <property type="match status" value="1"/>
</dbReference>
<organism evidence="3 4">
    <name type="scientific">Flammeovirga yaeyamensis</name>
    <dbReference type="NCBI Taxonomy" id="367791"/>
    <lineage>
        <taxon>Bacteria</taxon>
        <taxon>Pseudomonadati</taxon>
        <taxon>Bacteroidota</taxon>
        <taxon>Cytophagia</taxon>
        <taxon>Cytophagales</taxon>
        <taxon>Flammeovirgaceae</taxon>
        <taxon>Flammeovirga</taxon>
    </lineage>
</organism>